<dbReference type="Proteomes" id="UP001152803">
    <property type="component" value="Unassembled WGS sequence"/>
</dbReference>
<accession>A0A9Q1DQV2</accession>
<dbReference type="EMBL" id="JAFJMO010000004">
    <property type="protein sequence ID" value="KAJ8278701.1"/>
    <property type="molecule type" value="Genomic_DNA"/>
</dbReference>
<organism evidence="1 2">
    <name type="scientific">Conger conger</name>
    <name type="common">Conger eel</name>
    <name type="synonym">Muraena conger</name>
    <dbReference type="NCBI Taxonomy" id="82655"/>
    <lineage>
        <taxon>Eukaryota</taxon>
        <taxon>Metazoa</taxon>
        <taxon>Chordata</taxon>
        <taxon>Craniata</taxon>
        <taxon>Vertebrata</taxon>
        <taxon>Euteleostomi</taxon>
        <taxon>Actinopterygii</taxon>
        <taxon>Neopterygii</taxon>
        <taxon>Teleostei</taxon>
        <taxon>Anguilliformes</taxon>
        <taxon>Congridae</taxon>
        <taxon>Conger</taxon>
    </lineage>
</organism>
<evidence type="ECO:0000313" key="1">
    <source>
        <dbReference type="EMBL" id="KAJ8278701.1"/>
    </source>
</evidence>
<protein>
    <submittedName>
        <fullName evidence="1">Uncharacterized protein</fullName>
    </submittedName>
</protein>
<gene>
    <name evidence="1" type="ORF">COCON_G00057670</name>
</gene>
<proteinExistence type="predicted"/>
<reference evidence="1" key="1">
    <citation type="journal article" date="2023" name="Science">
        <title>Genome structures resolve the early diversification of teleost fishes.</title>
        <authorList>
            <person name="Parey E."/>
            <person name="Louis A."/>
            <person name="Montfort J."/>
            <person name="Bouchez O."/>
            <person name="Roques C."/>
            <person name="Iampietro C."/>
            <person name="Lluch J."/>
            <person name="Castinel A."/>
            <person name="Donnadieu C."/>
            <person name="Desvignes T."/>
            <person name="Floi Bucao C."/>
            <person name="Jouanno E."/>
            <person name="Wen M."/>
            <person name="Mejri S."/>
            <person name="Dirks R."/>
            <person name="Jansen H."/>
            <person name="Henkel C."/>
            <person name="Chen W.J."/>
            <person name="Zahm M."/>
            <person name="Cabau C."/>
            <person name="Klopp C."/>
            <person name="Thompson A.W."/>
            <person name="Robinson-Rechavi M."/>
            <person name="Braasch I."/>
            <person name="Lecointre G."/>
            <person name="Bobe J."/>
            <person name="Postlethwait J.H."/>
            <person name="Berthelot C."/>
            <person name="Roest Crollius H."/>
            <person name="Guiguen Y."/>
        </authorList>
    </citation>
    <scope>NUCLEOTIDE SEQUENCE</scope>
    <source>
        <strain evidence="1">Concon-B</strain>
    </source>
</reference>
<comment type="caution">
    <text evidence="1">The sequence shown here is derived from an EMBL/GenBank/DDBJ whole genome shotgun (WGS) entry which is preliminary data.</text>
</comment>
<sequence length="122" mass="12741">MEKLSALVKDLKRSTGNKTRTISLLCSSTRTGHEALAKTPGRPLLPPRLHGGLAFHGEVVLSAAGWTGTGNGCLMGEMLARLPTDSGNNEDFKNTPGSGSVLQHTMAISSVTLSSPKVEVAD</sequence>
<dbReference type="AlphaFoldDB" id="A0A9Q1DQV2"/>
<keyword evidence="2" id="KW-1185">Reference proteome</keyword>
<evidence type="ECO:0000313" key="2">
    <source>
        <dbReference type="Proteomes" id="UP001152803"/>
    </source>
</evidence>
<name>A0A9Q1DQV2_CONCO</name>